<dbReference type="HOGENOM" id="CLU_3105398_0_0_6"/>
<proteinExistence type="predicted"/>
<name>D3V7Q6_XENBS</name>
<organism evidence="1 2">
    <name type="scientific">Xenorhabdus bovienii (strain SS-2004)</name>
    <name type="common">Xenorhabdus nematophila subsp. bovienii</name>
    <dbReference type="NCBI Taxonomy" id="406818"/>
    <lineage>
        <taxon>Bacteria</taxon>
        <taxon>Pseudomonadati</taxon>
        <taxon>Pseudomonadota</taxon>
        <taxon>Gammaproteobacteria</taxon>
        <taxon>Enterobacterales</taxon>
        <taxon>Morganellaceae</taxon>
        <taxon>Xenorhabdus</taxon>
    </lineage>
</organism>
<accession>D3V7Q6</accession>
<dbReference type="KEGG" id="xbo:XBJ1_2744"/>
<dbReference type="Proteomes" id="UP000002045">
    <property type="component" value="Chromosome"/>
</dbReference>
<reference evidence="1" key="1">
    <citation type="journal article" date="2011" name="PLoS ONE">
        <title>The entomopathogenic bacterial endosymbionts xenorhabdus and photorhabdus: convergent lifestyles from divergent genomes.</title>
        <authorList>
            <person name="Chaston J.M."/>
            <person name="Suen G."/>
            <person name="Tucker S.L."/>
            <person name="Andersen A.W."/>
            <person name="Bhasin A."/>
            <person name="Bode E."/>
            <person name="Bode H.B."/>
            <person name="Brachmann A.O."/>
            <person name="Cowles C.E."/>
            <person name="Cowles K.N."/>
            <person name="Darby C."/>
            <person name="de Leon L."/>
            <person name="Drace K."/>
            <person name="Du Z."/>
            <person name="Givaudan A."/>
            <person name="Herbert Tran E.E."/>
            <person name="Jewell K.A."/>
            <person name="Knack J.J."/>
            <person name="Krasomil-Osterfeld K.C."/>
            <person name="Kukor R."/>
            <person name="Lanois A."/>
            <person name="Latreille P."/>
            <person name="Leimgruber N.K."/>
            <person name="Lipke C.M."/>
            <person name="Liu R."/>
            <person name="Lu X."/>
            <person name="Martens E.C."/>
            <person name="Marri P.R."/>
            <person name="Medigue C."/>
            <person name="Menard M.L."/>
            <person name="Miller N.M."/>
            <person name="Morales-Soto N."/>
            <person name="Norton S."/>
            <person name="Ogier J.C."/>
            <person name="Orchard S.S."/>
            <person name="Park D."/>
            <person name="Park Y."/>
            <person name="Qurollo B.A."/>
            <person name="Sugar D.R."/>
            <person name="Richards G.R."/>
            <person name="Rouy Z."/>
            <person name="Slominski B."/>
            <person name="Slominski K."/>
            <person name="Snyder H."/>
            <person name="Tjaden B.C."/>
            <person name="van der Hoeven R."/>
            <person name="Welch R.D."/>
            <person name="Wheeler C."/>
            <person name="Xiang B."/>
            <person name="Barbazuk B."/>
            <person name="Gaudriault S."/>
            <person name="Goodner B."/>
            <person name="Slater S.C."/>
            <person name="Forst S."/>
            <person name="Goldman B.S."/>
            <person name="Goodrich-Blair H."/>
        </authorList>
    </citation>
    <scope>NUCLEOTIDE SEQUENCE [LARGE SCALE GENOMIC DNA]</scope>
    <source>
        <strain evidence="1">SS-2004</strain>
    </source>
</reference>
<dbReference type="EMBL" id="FN667741">
    <property type="protein sequence ID" value="CBJ81868.1"/>
    <property type="molecule type" value="Genomic_DNA"/>
</dbReference>
<sequence length="51" mass="5777">MIKVMKGLSWGSVQLLDTCLFDIHLNHPLATICANIRLQYSFLGNDVLIFI</sequence>
<gene>
    <name evidence="1" type="ordered locus">XBJ1_2744</name>
</gene>
<evidence type="ECO:0000313" key="1">
    <source>
        <dbReference type="EMBL" id="CBJ81868.1"/>
    </source>
</evidence>
<evidence type="ECO:0000313" key="2">
    <source>
        <dbReference type="Proteomes" id="UP000002045"/>
    </source>
</evidence>
<dbReference type="AlphaFoldDB" id="D3V7Q6"/>
<protein>
    <submittedName>
        <fullName evidence="1">Uncharacterized protein</fullName>
    </submittedName>
</protein>